<dbReference type="AlphaFoldDB" id="A0A4Y2FCJ9"/>
<keyword evidence="3" id="KW-1185">Reference proteome</keyword>
<organism evidence="2 3">
    <name type="scientific">Araneus ventricosus</name>
    <name type="common">Orbweaver spider</name>
    <name type="synonym">Epeira ventricosa</name>
    <dbReference type="NCBI Taxonomy" id="182803"/>
    <lineage>
        <taxon>Eukaryota</taxon>
        <taxon>Metazoa</taxon>
        <taxon>Ecdysozoa</taxon>
        <taxon>Arthropoda</taxon>
        <taxon>Chelicerata</taxon>
        <taxon>Arachnida</taxon>
        <taxon>Araneae</taxon>
        <taxon>Araneomorphae</taxon>
        <taxon>Entelegynae</taxon>
        <taxon>Araneoidea</taxon>
        <taxon>Araneidae</taxon>
        <taxon>Araneus</taxon>
    </lineage>
</organism>
<dbReference type="EMBL" id="BGPR01000861">
    <property type="protein sequence ID" value="GBM38186.1"/>
    <property type="molecule type" value="Genomic_DNA"/>
</dbReference>
<proteinExistence type="predicted"/>
<feature type="compositionally biased region" description="Basic and acidic residues" evidence="1">
    <location>
        <begin position="15"/>
        <end position="33"/>
    </location>
</feature>
<sequence>MSQRRRNRSAAQRQISEKVKNEKKEPAKQLRRERAERYYEKNKQKKNFITNYVLINIRSHQSHNLRIIELLQSHRATLVHKELLQSHRATLVHKRAILVT</sequence>
<feature type="region of interest" description="Disordered" evidence="1">
    <location>
        <begin position="1"/>
        <end position="33"/>
    </location>
</feature>
<accession>A0A4Y2FCJ9</accession>
<evidence type="ECO:0000313" key="2">
    <source>
        <dbReference type="EMBL" id="GBM38186.1"/>
    </source>
</evidence>
<protein>
    <submittedName>
        <fullName evidence="2">Uncharacterized protein</fullName>
    </submittedName>
</protein>
<gene>
    <name evidence="2" type="ORF">AVEN_101500_1</name>
</gene>
<name>A0A4Y2FCJ9_ARAVE</name>
<evidence type="ECO:0000256" key="1">
    <source>
        <dbReference type="SAM" id="MobiDB-lite"/>
    </source>
</evidence>
<comment type="caution">
    <text evidence="2">The sequence shown here is derived from an EMBL/GenBank/DDBJ whole genome shotgun (WGS) entry which is preliminary data.</text>
</comment>
<reference evidence="2 3" key="1">
    <citation type="journal article" date="2019" name="Sci. Rep.">
        <title>Orb-weaving spider Araneus ventricosus genome elucidates the spidroin gene catalogue.</title>
        <authorList>
            <person name="Kono N."/>
            <person name="Nakamura H."/>
            <person name="Ohtoshi R."/>
            <person name="Moran D.A.P."/>
            <person name="Shinohara A."/>
            <person name="Yoshida Y."/>
            <person name="Fujiwara M."/>
            <person name="Mori M."/>
            <person name="Tomita M."/>
            <person name="Arakawa K."/>
        </authorList>
    </citation>
    <scope>NUCLEOTIDE SEQUENCE [LARGE SCALE GENOMIC DNA]</scope>
</reference>
<dbReference type="Proteomes" id="UP000499080">
    <property type="component" value="Unassembled WGS sequence"/>
</dbReference>
<evidence type="ECO:0000313" key="3">
    <source>
        <dbReference type="Proteomes" id="UP000499080"/>
    </source>
</evidence>